<name>A0A0V0GWH4_SOLCH</name>
<reference evidence="2" key="1">
    <citation type="submission" date="2015-12" db="EMBL/GenBank/DDBJ databases">
        <title>Gene expression during late stages of embryo sac development: a critical building block for successful pollen-pistil interactions.</title>
        <authorList>
            <person name="Liu Y."/>
            <person name="Joly V."/>
            <person name="Sabar M."/>
            <person name="Matton D.P."/>
        </authorList>
    </citation>
    <scope>NUCLEOTIDE SEQUENCE</scope>
</reference>
<proteinExistence type="predicted"/>
<feature type="non-terminal residue" evidence="2">
    <location>
        <position position="1"/>
    </location>
</feature>
<sequence>RSSAGIRRVHHQKSHFFVLLFTVSSSQTTQPLFSLFTFSDQKPHKDHRQLLHFLHQKSDPLENKTKFHHRSHSRRSFYSSFQPPARRFHELNPKTPFSSELKAPINDHPISFSSPTKLTTVFPQTRSLNLTHFRPKTPIKTILFSSEQTTPNQNPTKQQPNDPPNPIELQRV</sequence>
<dbReference type="AlphaFoldDB" id="A0A0V0GWH4"/>
<accession>A0A0V0GWH4</accession>
<dbReference type="EMBL" id="GEDG01029512">
    <property type="protein sequence ID" value="JAP12500.1"/>
    <property type="molecule type" value="Transcribed_RNA"/>
</dbReference>
<evidence type="ECO:0000313" key="2">
    <source>
        <dbReference type="EMBL" id="JAP12500.1"/>
    </source>
</evidence>
<organism evidence="2">
    <name type="scientific">Solanum chacoense</name>
    <name type="common">Chaco potato</name>
    <dbReference type="NCBI Taxonomy" id="4108"/>
    <lineage>
        <taxon>Eukaryota</taxon>
        <taxon>Viridiplantae</taxon>
        <taxon>Streptophyta</taxon>
        <taxon>Embryophyta</taxon>
        <taxon>Tracheophyta</taxon>
        <taxon>Spermatophyta</taxon>
        <taxon>Magnoliopsida</taxon>
        <taxon>eudicotyledons</taxon>
        <taxon>Gunneridae</taxon>
        <taxon>Pentapetalae</taxon>
        <taxon>asterids</taxon>
        <taxon>lamiids</taxon>
        <taxon>Solanales</taxon>
        <taxon>Solanaceae</taxon>
        <taxon>Solanoideae</taxon>
        <taxon>Solaneae</taxon>
        <taxon>Solanum</taxon>
    </lineage>
</organism>
<feature type="region of interest" description="Disordered" evidence="1">
    <location>
        <begin position="148"/>
        <end position="172"/>
    </location>
</feature>
<feature type="compositionally biased region" description="Low complexity" evidence="1">
    <location>
        <begin position="148"/>
        <end position="160"/>
    </location>
</feature>
<protein>
    <submittedName>
        <fullName evidence="2">Putative ovule protein</fullName>
    </submittedName>
</protein>
<evidence type="ECO:0000256" key="1">
    <source>
        <dbReference type="SAM" id="MobiDB-lite"/>
    </source>
</evidence>